<organism evidence="1 2">
    <name type="scientific">Marasmius crinis-equi</name>
    <dbReference type="NCBI Taxonomy" id="585013"/>
    <lineage>
        <taxon>Eukaryota</taxon>
        <taxon>Fungi</taxon>
        <taxon>Dikarya</taxon>
        <taxon>Basidiomycota</taxon>
        <taxon>Agaricomycotina</taxon>
        <taxon>Agaricomycetes</taxon>
        <taxon>Agaricomycetidae</taxon>
        <taxon>Agaricales</taxon>
        <taxon>Marasmiineae</taxon>
        <taxon>Marasmiaceae</taxon>
        <taxon>Marasmius</taxon>
    </lineage>
</organism>
<proteinExistence type="predicted"/>
<sequence>MNGNIDTKTADPETGERADITLHNMHQRSMAHLLTISYDVTCQYEQNQTQDQTRSIVLTTHAQWSRKFSNPHVLEASTDGEGTEMEWIARTDVVLLKHVFLPLKHPLYVFQYNRALHILNAVHKPPYTTQSPLHLVEFGASTQHSEHVLREPGKCGN</sequence>
<dbReference type="Proteomes" id="UP001465976">
    <property type="component" value="Unassembled WGS sequence"/>
</dbReference>
<evidence type="ECO:0000313" key="2">
    <source>
        <dbReference type="Proteomes" id="UP001465976"/>
    </source>
</evidence>
<comment type="caution">
    <text evidence="1">The sequence shown here is derived from an EMBL/GenBank/DDBJ whole genome shotgun (WGS) entry which is preliminary data.</text>
</comment>
<protein>
    <submittedName>
        <fullName evidence="1">Uncharacterized protein</fullName>
    </submittedName>
</protein>
<evidence type="ECO:0000313" key="1">
    <source>
        <dbReference type="EMBL" id="KAL0564652.1"/>
    </source>
</evidence>
<keyword evidence="2" id="KW-1185">Reference proteome</keyword>
<dbReference type="EMBL" id="JBAHYK010002647">
    <property type="protein sequence ID" value="KAL0564652.1"/>
    <property type="molecule type" value="Genomic_DNA"/>
</dbReference>
<reference evidence="1 2" key="1">
    <citation type="submission" date="2024-02" db="EMBL/GenBank/DDBJ databases">
        <title>A draft genome for the cacao thread blight pathogen Marasmius crinis-equi.</title>
        <authorList>
            <person name="Cohen S.P."/>
            <person name="Baruah I.K."/>
            <person name="Amoako-Attah I."/>
            <person name="Bukari Y."/>
            <person name="Meinhardt L.W."/>
            <person name="Bailey B.A."/>
        </authorList>
    </citation>
    <scope>NUCLEOTIDE SEQUENCE [LARGE SCALE GENOMIC DNA]</scope>
    <source>
        <strain evidence="1 2">GH-76</strain>
    </source>
</reference>
<gene>
    <name evidence="1" type="ORF">V5O48_017393</name>
</gene>
<accession>A0ABR3EP55</accession>
<name>A0ABR3EP55_9AGAR</name>